<sequence>MRPVRECACAATLCRATVQRGQVFCPDHYWSLPEAVRRAIPNAFRAGQFAVFREAVAEARDLIDAREFQPLFPGEAA</sequence>
<evidence type="ECO:0000313" key="2">
    <source>
        <dbReference type="Proteomes" id="UP000266693"/>
    </source>
</evidence>
<protein>
    <submittedName>
        <fullName evidence="1">Uncharacterized protein</fullName>
    </submittedName>
</protein>
<evidence type="ECO:0000313" key="1">
    <source>
        <dbReference type="EMBL" id="RHW17165.1"/>
    </source>
</evidence>
<reference evidence="1 2" key="1">
    <citation type="submission" date="2018-08" db="EMBL/GenBank/DDBJ databases">
        <title>The multiple taxonomic identification of Sphingomonas gilva.</title>
        <authorList>
            <person name="Zhu D."/>
            <person name="Zheng S."/>
        </authorList>
    </citation>
    <scope>NUCLEOTIDE SEQUENCE [LARGE SCALE GENOMIC DNA]</scope>
    <source>
        <strain evidence="1 2">ZDH117</strain>
    </source>
</reference>
<organism evidence="1 2">
    <name type="scientific">Sphingomonas gilva</name>
    <dbReference type="NCBI Taxonomy" id="2305907"/>
    <lineage>
        <taxon>Bacteria</taxon>
        <taxon>Pseudomonadati</taxon>
        <taxon>Pseudomonadota</taxon>
        <taxon>Alphaproteobacteria</taxon>
        <taxon>Sphingomonadales</taxon>
        <taxon>Sphingomonadaceae</taxon>
        <taxon>Sphingomonas</taxon>
    </lineage>
</organism>
<dbReference type="AlphaFoldDB" id="A0A396S1B2"/>
<gene>
    <name evidence="1" type="ORF">D1610_11490</name>
</gene>
<accession>A0A396S1B2</accession>
<dbReference type="Proteomes" id="UP000266693">
    <property type="component" value="Unassembled WGS sequence"/>
</dbReference>
<name>A0A396S1B2_9SPHN</name>
<comment type="caution">
    <text evidence="1">The sequence shown here is derived from an EMBL/GenBank/DDBJ whole genome shotgun (WGS) entry which is preliminary data.</text>
</comment>
<keyword evidence="2" id="KW-1185">Reference proteome</keyword>
<proteinExistence type="predicted"/>
<dbReference type="EMBL" id="QWLV01000005">
    <property type="protein sequence ID" value="RHW17165.1"/>
    <property type="molecule type" value="Genomic_DNA"/>
</dbReference>